<sequence length="384" mass="41633">MKRIPAVLALNYFVFSMAWAESPAAPAVAAKSWLLLDVTSEHVIASHEPELRVEPASLVKLMTGYLACAAIDAKKIDMAQMVNVSTRAWKVDRDGSKMFIEPGKPVSVQDLLYGLIVQSGNDAAVAIAEAVSGTEEAFVAEMNGMADIMGLKNTRFANSHGLPSADNYSTAGDLAILATHVVEDYPECYKIYAVKSFTYNKITQPNRNRLLSLDANIDGIKTGYTEASGYSLIASANRPSGTGTSTRRLIAVVLGAPSGNVRTQESQKLLHWGFQNFDTVKLYGRGQAIATPAVWKGLRKQVKVGFAEDVFVTLPKGDVKKLKPVLEMNDPLLAPIFAGNQLGHLKVAVDGAVLLTRPIVALEDVEQANIFARMVDAVWLWIKK</sequence>
<evidence type="ECO:0000256" key="4">
    <source>
        <dbReference type="ARBA" id="ARBA00012448"/>
    </source>
</evidence>
<dbReference type="PANTHER" id="PTHR21581">
    <property type="entry name" value="D-ALANYL-D-ALANINE CARBOXYPEPTIDASE"/>
    <property type="match status" value="1"/>
</dbReference>
<protein>
    <recommendedName>
        <fullName evidence="4">serine-type D-Ala-D-Ala carboxypeptidase</fullName>
        <ecNumber evidence="4">3.4.16.4</ecNumber>
    </recommendedName>
</protein>
<keyword evidence="7 14" id="KW-0732">Signal</keyword>
<evidence type="ECO:0000256" key="11">
    <source>
        <dbReference type="ARBA" id="ARBA00023316"/>
    </source>
</evidence>
<feature type="chain" id="PRO_5045810382" description="serine-type D-Ala-D-Ala carboxypeptidase" evidence="14">
    <location>
        <begin position="21"/>
        <end position="384"/>
    </location>
</feature>
<keyword evidence="10" id="KW-0573">Peptidoglycan synthesis</keyword>
<dbReference type="Pfam" id="PF00768">
    <property type="entry name" value="Peptidase_S11"/>
    <property type="match status" value="1"/>
</dbReference>
<name>A0ABW0MA07_9BURK</name>
<dbReference type="Pfam" id="PF07943">
    <property type="entry name" value="PBP5_C"/>
    <property type="match status" value="1"/>
</dbReference>
<evidence type="ECO:0000256" key="12">
    <source>
        <dbReference type="ARBA" id="ARBA00034000"/>
    </source>
</evidence>
<reference evidence="17" key="1">
    <citation type="journal article" date="2019" name="Int. J. Syst. Evol. Microbiol.">
        <title>The Global Catalogue of Microorganisms (GCM) 10K type strain sequencing project: providing services to taxonomists for standard genome sequencing and annotation.</title>
        <authorList>
            <consortium name="The Broad Institute Genomics Platform"/>
            <consortium name="The Broad Institute Genome Sequencing Center for Infectious Disease"/>
            <person name="Wu L."/>
            <person name="Ma J."/>
        </authorList>
    </citation>
    <scope>NUCLEOTIDE SEQUENCE [LARGE SCALE GENOMIC DNA]</scope>
    <source>
        <strain evidence="17">JCM 17066</strain>
    </source>
</reference>
<dbReference type="SMART" id="SM00936">
    <property type="entry name" value="PBP5_C"/>
    <property type="match status" value="1"/>
</dbReference>
<gene>
    <name evidence="16" type="ORF">ACFPM8_13890</name>
</gene>
<evidence type="ECO:0000256" key="10">
    <source>
        <dbReference type="ARBA" id="ARBA00022984"/>
    </source>
</evidence>
<keyword evidence="17" id="KW-1185">Reference proteome</keyword>
<comment type="pathway">
    <text evidence="2">Cell wall biogenesis; peptidoglycan biosynthesis.</text>
</comment>
<evidence type="ECO:0000259" key="15">
    <source>
        <dbReference type="SMART" id="SM00936"/>
    </source>
</evidence>
<dbReference type="InterPro" id="IPR018044">
    <property type="entry name" value="Peptidase_S11"/>
</dbReference>
<dbReference type="Proteomes" id="UP001596045">
    <property type="component" value="Unassembled WGS sequence"/>
</dbReference>
<keyword evidence="8 16" id="KW-0378">Hydrolase</keyword>
<feature type="domain" description="Peptidase S11 D-Ala-D-Ala carboxypeptidase A C-terminal" evidence="15">
    <location>
        <begin position="277"/>
        <end position="367"/>
    </location>
</feature>
<evidence type="ECO:0000256" key="9">
    <source>
        <dbReference type="ARBA" id="ARBA00022960"/>
    </source>
</evidence>
<dbReference type="InterPro" id="IPR001967">
    <property type="entry name" value="Peptidase_S11_N"/>
</dbReference>
<evidence type="ECO:0000313" key="17">
    <source>
        <dbReference type="Proteomes" id="UP001596045"/>
    </source>
</evidence>
<feature type="signal peptide" evidence="14">
    <location>
        <begin position="1"/>
        <end position="20"/>
    </location>
</feature>
<organism evidence="16 17">
    <name type="scientific">Paraherbaspirillum soli</name>
    <dbReference type="NCBI Taxonomy" id="631222"/>
    <lineage>
        <taxon>Bacteria</taxon>
        <taxon>Pseudomonadati</taxon>
        <taxon>Pseudomonadota</taxon>
        <taxon>Betaproteobacteria</taxon>
        <taxon>Burkholderiales</taxon>
        <taxon>Oxalobacteraceae</taxon>
        <taxon>Paraherbaspirillum</taxon>
    </lineage>
</organism>
<dbReference type="Gene3D" id="3.40.710.10">
    <property type="entry name" value="DD-peptidase/beta-lactamase superfamily"/>
    <property type="match status" value="1"/>
</dbReference>
<keyword evidence="9" id="KW-0133">Cell shape</keyword>
<dbReference type="PANTHER" id="PTHR21581:SF6">
    <property type="entry name" value="TRAFFICKING PROTEIN PARTICLE COMPLEX SUBUNIT 12"/>
    <property type="match status" value="1"/>
</dbReference>
<dbReference type="RefSeq" id="WP_378998158.1">
    <property type="nucleotide sequence ID" value="NZ_JBHSMT010000026.1"/>
</dbReference>
<dbReference type="EMBL" id="JBHSMT010000026">
    <property type="protein sequence ID" value="MFC5475049.1"/>
    <property type="molecule type" value="Genomic_DNA"/>
</dbReference>
<comment type="similarity">
    <text evidence="3 13">Belongs to the peptidase S11 family.</text>
</comment>
<accession>A0ABW0MA07</accession>
<dbReference type="InterPro" id="IPR012907">
    <property type="entry name" value="Peptidase_S11_C"/>
</dbReference>
<dbReference type="InterPro" id="IPR012338">
    <property type="entry name" value="Beta-lactam/transpept-like"/>
</dbReference>
<evidence type="ECO:0000256" key="2">
    <source>
        <dbReference type="ARBA" id="ARBA00004752"/>
    </source>
</evidence>
<evidence type="ECO:0000256" key="3">
    <source>
        <dbReference type="ARBA" id="ARBA00007164"/>
    </source>
</evidence>
<dbReference type="Gene3D" id="2.60.410.10">
    <property type="entry name" value="D-Ala-D-Ala carboxypeptidase, C-terminal domain"/>
    <property type="match status" value="1"/>
</dbReference>
<comment type="catalytic activity">
    <reaction evidence="12">
        <text>Preferential cleavage: (Ac)2-L-Lys-D-Ala-|-D-Ala. Also transpeptidation of peptidyl-alanyl moieties that are N-acyl substituents of D-alanine.</text>
        <dbReference type="EC" id="3.4.16.4"/>
    </reaction>
</comment>
<evidence type="ECO:0000256" key="8">
    <source>
        <dbReference type="ARBA" id="ARBA00022801"/>
    </source>
</evidence>
<keyword evidence="6" id="KW-0645">Protease</keyword>
<evidence type="ECO:0000313" key="16">
    <source>
        <dbReference type="EMBL" id="MFC5475049.1"/>
    </source>
</evidence>
<comment type="caution">
    <text evidence="16">The sequence shown here is derived from an EMBL/GenBank/DDBJ whole genome shotgun (WGS) entry which is preliminary data.</text>
</comment>
<keyword evidence="5 16" id="KW-0121">Carboxypeptidase</keyword>
<comment type="function">
    <text evidence="1">Removes C-terminal D-alanyl residues from sugar-peptide cell wall precursors.</text>
</comment>
<evidence type="ECO:0000256" key="13">
    <source>
        <dbReference type="RuleBase" id="RU004016"/>
    </source>
</evidence>
<evidence type="ECO:0000256" key="5">
    <source>
        <dbReference type="ARBA" id="ARBA00022645"/>
    </source>
</evidence>
<dbReference type="SUPFAM" id="SSF69189">
    <property type="entry name" value="Penicillin-binding protein associated domain"/>
    <property type="match status" value="1"/>
</dbReference>
<dbReference type="InterPro" id="IPR015956">
    <property type="entry name" value="Peniciliin-bd_prot_C_sf"/>
</dbReference>
<evidence type="ECO:0000256" key="14">
    <source>
        <dbReference type="SAM" id="SignalP"/>
    </source>
</evidence>
<evidence type="ECO:0000256" key="7">
    <source>
        <dbReference type="ARBA" id="ARBA00022729"/>
    </source>
</evidence>
<evidence type="ECO:0000256" key="1">
    <source>
        <dbReference type="ARBA" id="ARBA00003217"/>
    </source>
</evidence>
<dbReference type="EC" id="3.4.16.4" evidence="4"/>
<keyword evidence="11" id="KW-0961">Cell wall biogenesis/degradation</keyword>
<evidence type="ECO:0000256" key="6">
    <source>
        <dbReference type="ARBA" id="ARBA00022670"/>
    </source>
</evidence>
<dbReference type="PRINTS" id="PR00725">
    <property type="entry name" value="DADACBPTASE1"/>
</dbReference>
<proteinExistence type="inferred from homology"/>
<dbReference type="InterPro" id="IPR037167">
    <property type="entry name" value="Peptidase_S11_C_sf"/>
</dbReference>
<dbReference type="GO" id="GO:0004180">
    <property type="term" value="F:carboxypeptidase activity"/>
    <property type="evidence" value="ECO:0007669"/>
    <property type="project" value="UniProtKB-KW"/>
</dbReference>
<dbReference type="SUPFAM" id="SSF56601">
    <property type="entry name" value="beta-lactamase/transpeptidase-like"/>
    <property type="match status" value="1"/>
</dbReference>